<dbReference type="AlphaFoldDB" id="A0AAV9Z1X6"/>
<dbReference type="EMBL" id="JAWWNJ010000240">
    <property type="protein sequence ID" value="KAK6968920.1"/>
    <property type="molecule type" value="Genomic_DNA"/>
</dbReference>
<dbReference type="GO" id="GO:0003676">
    <property type="term" value="F:nucleic acid binding"/>
    <property type="evidence" value="ECO:0007669"/>
    <property type="project" value="InterPro"/>
</dbReference>
<dbReference type="InterPro" id="IPR002156">
    <property type="entry name" value="RNaseH_domain"/>
</dbReference>
<dbReference type="Proteomes" id="UP001362999">
    <property type="component" value="Unassembled WGS sequence"/>
</dbReference>
<proteinExistence type="predicted"/>
<dbReference type="GO" id="GO:0004523">
    <property type="term" value="F:RNA-DNA hybrid ribonuclease activity"/>
    <property type="evidence" value="ECO:0007669"/>
    <property type="project" value="InterPro"/>
</dbReference>
<reference evidence="2 3" key="1">
    <citation type="journal article" date="2024" name="J Genomics">
        <title>Draft genome sequencing and assembly of Favolaschia claudopus CIRM-BRFM 2984 isolated from oak limbs.</title>
        <authorList>
            <person name="Navarro D."/>
            <person name="Drula E."/>
            <person name="Chaduli D."/>
            <person name="Cazenave R."/>
            <person name="Ahrendt S."/>
            <person name="Wang J."/>
            <person name="Lipzen A."/>
            <person name="Daum C."/>
            <person name="Barry K."/>
            <person name="Grigoriev I.V."/>
            <person name="Favel A."/>
            <person name="Rosso M.N."/>
            <person name="Martin F."/>
        </authorList>
    </citation>
    <scope>NUCLEOTIDE SEQUENCE [LARGE SCALE GENOMIC DNA]</scope>
    <source>
        <strain evidence="2 3">CIRM-BRFM 2984</strain>
    </source>
</reference>
<dbReference type="PROSITE" id="PS50879">
    <property type="entry name" value="RNASE_H_1"/>
    <property type="match status" value="1"/>
</dbReference>
<feature type="domain" description="RNase H type-1" evidence="1">
    <location>
        <begin position="116"/>
        <end position="192"/>
    </location>
</feature>
<dbReference type="InterPro" id="IPR012337">
    <property type="entry name" value="RNaseH-like_sf"/>
</dbReference>
<name>A0AAV9Z1X6_9AGAR</name>
<accession>A0AAV9Z1X6</accession>
<dbReference type="InterPro" id="IPR036397">
    <property type="entry name" value="RNaseH_sf"/>
</dbReference>
<evidence type="ECO:0000259" key="1">
    <source>
        <dbReference type="PROSITE" id="PS50879"/>
    </source>
</evidence>
<evidence type="ECO:0000313" key="3">
    <source>
        <dbReference type="Proteomes" id="UP001362999"/>
    </source>
</evidence>
<keyword evidence="3" id="KW-1185">Reference proteome</keyword>
<comment type="caution">
    <text evidence="2">The sequence shown here is derived from an EMBL/GenBank/DDBJ whole genome shotgun (WGS) entry which is preliminary data.</text>
</comment>
<protein>
    <recommendedName>
        <fullName evidence="1">RNase H type-1 domain-containing protein</fullName>
    </recommendedName>
</protein>
<evidence type="ECO:0000313" key="2">
    <source>
        <dbReference type="EMBL" id="KAK6968920.1"/>
    </source>
</evidence>
<dbReference type="Gene3D" id="3.30.420.10">
    <property type="entry name" value="Ribonuclease H-like superfamily/Ribonuclease H"/>
    <property type="match status" value="1"/>
</dbReference>
<organism evidence="2 3">
    <name type="scientific">Favolaschia claudopus</name>
    <dbReference type="NCBI Taxonomy" id="2862362"/>
    <lineage>
        <taxon>Eukaryota</taxon>
        <taxon>Fungi</taxon>
        <taxon>Dikarya</taxon>
        <taxon>Basidiomycota</taxon>
        <taxon>Agaricomycotina</taxon>
        <taxon>Agaricomycetes</taxon>
        <taxon>Agaricomycetidae</taxon>
        <taxon>Agaricales</taxon>
        <taxon>Marasmiineae</taxon>
        <taxon>Mycenaceae</taxon>
        <taxon>Favolaschia</taxon>
    </lineage>
</organism>
<dbReference type="SUPFAM" id="SSF53098">
    <property type="entry name" value="Ribonuclease H-like"/>
    <property type="match status" value="1"/>
</dbReference>
<gene>
    <name evidence="2" type="ORF">R3P38DRAFT_3149464</name>
</gene>
<sequence length="192" mass="20658">MITGALRTTATDVLDFHAHILPVHIRLNRSAFNAATRLASLPPSNPIHRIFHRCRHVPRFHRSPIHHLVSVFPVFSQPFETIDTQKRIETAPSSSLTSHMAASKAEARAKMEKILAGGGFCVYTDGSGFEGGVGAAAVAMKDGAVGDTRAFHLGSSGEHTVFEAEVTGAILALDIIGNTPRLTDVDIFMDCC</sequence>